<keyword evidence="4" id="KW-0862">Zinc</keyword>
<dbReference type="Gene3D" id="3.40.50.10310">
    <property type="entry name" value="Creatininase"/>
    <property type="match status" value="1"/>
</dbReference>
<evidence type="ECO:0000256" key="3">
    <source>
        <dbReference type="ARBA" id="ARBA00022801"/>
    </source>
</evidence>
<evidence type="ECO:0000256" key="5">
    <source>
        <dbReference type="ARBA" id="ARBA00024029"/>
    </source>
</evidence>
<gene>
    <name evidence="6" type="primary">mftE</name>
    <name evidence="6" type="ORF">HF576_03930</name>
</gene>
<evidence type="ECO:0000313" key="7">
    <source>
        <dbReference type="Proteomes" id="UP001429745"/>
    </source>
</evidence>
<dbReference type="PANTHER" id="PTHR35005">
    <property type="entry name" value="3-DEHYDRO-SCYLLO-INOSOSE HYDROLASE"/>
    <property type="match status" value="1"/>
</dbReference>
<comment type="caution">
    <text evidence="6">The sequence shown here is derived from an EMBL/GenBank/DDBJ whole genome shotgun (WGS) entry which is preliminary data.</text>
</comment>
<dbReference type="Proteomes" id="UP001429745">
    <property type="component" value="Unassembled WGS sequence"/>
</dbReference>
<evidence type="ECO:0000256" key="2">
    <source>
        <dbReference type="ARBA" id="ARBA00022723"/>
    </source>
</evidence>
<dbReference type="InterPro" id="IPR024087">
    <property type="entry name" value="Creatininase-like_sf"/>
</dbReference>
<name>A0ABX1K8Y9_9MICO</name>
<comment type="cofactor">
    <cofactor evidence="1">
        <name>Zn(2+)</name>
        <dbReference type="ChEBI" id="CHEBI:29105"/>
    </cofactor>
</comment>
<dbReference type="RefSeq" id="WP_168911444.1">
    <property type="nucleotide sequence ID" value="NZ_JABACI010000001.1"/>
</dbReference>
<dbReference type="PANTHER" id="PTHR35005:SF1">
    <property type="entry name" value="2-AMINO-5-FORMYLAMINO-6-RIBOSYLAMINOPYRIMIDIN-4(3H)-ONE 5'-MONOPHOSPHATE DEFORMYLASE"/>
    <property type="match status" value="1"/>
</dbReference>
<dbReference type="InterPro" id="IPR003785">
    <property type="entry name" value="Creatininase/forma_Hydrolase"/>
</dbReference>
<dbReference type="SUPFAM" id="SSF102215">
    <property type="entry name" value="Creatininase"/>
    <property type="match status" value="1"/>
</dbReference>
<comment type="similarity">
    <text evidence="5">Belongs to the creatininase superfamily.</text>
</comment>
<keyword evidence="3" id="KW-0378">Hydrolase</keyword>
<protein>
    <submittedName>
        <fullName evidence="6">Mycofactocin biosynthesis peptidyl-dipeptidase MftE</fullName>
    </submittedName>
</protein>
<accession>A0ABX1K8Y9</accession>
<sequence length="232" mass="23960">MHSSPAPTPLLADAPWPTIPDGLTLLVPVGSTEQHGPHLPLDTDTVIAVAVAEGAARRSGDSVRVAPAVAYGSSGEHQAFAGTVSIGTEALTQVLIEVGRSARQWAGRLVFVNGHGGNVDALTTAVRVLSEEGTDASWQPCRHGDAHAGRGETSLLLHLAPHRVAMERAEPGNVEPVGDLLPRLRERGLRPLAPNGVLGDPRGASPAEGAALLDRMTGELAAALRAPAKDDS</sequence>
<dbReference type="Pfam" id="PF02633">
    <property type="entry name" value="Creatininase"/>
    <property type="match status" value="1"/>
</dbReference>
<keyword evidence="7" id="KW-1185">Reference proteome</keyword>
<reference evidence="6 7" key="1">
    <citation type="submission" date="2020-04" db="EMBL/GenBank/DDBJ databases">
        <title>CFH 90308 Microbacterium sp.</title>
        <authorList>
            <person name="Nie G."/>
            <person name="Ming H."/>
            <person name="Xia T."/>
        </authorList>
    </citation>
    <scope>NUCLEOTIDE SEQUENCE [LARGE SCALE GENOMIC DNA]</scope>
    <source>
        <strain evidence="6 7">CFH 90308</strain>
    </source>
</reference>
<evidence type="ECO:0000256" key="4">
    <source>
        <dbReference type="ARBA" id="ARBA00022833"/>
    </source>
</evidence>
<evidence type="ECO:0000313" key="6">
    <source>
        <dbReference type="EMBL" id="NLP82987.1"/>
    </source>
</evidence>
<keyword evidence="2" id="KW-0479">Metal-binding</keyword>
<dbReference type="EMBL" id="JABACI010000001">
    <property type="protein sequence ID" value="NLP82987.1"/>
    <property type="molecule type" value="Genomic_DNA"/>
</dbReference>
<dbReference type="InterPro" id="IPR023871">
    <property type="entry name" value="MftE"/>
</dbReference>
<evidence type="ECO:0000256" key="1">
    <source>
        <dbReference type="ARBA" id="ARBA00001947"/>
    </source>
</evidence>
<organism evidence="6 7">
    <name type="scientific">Microbacterium salsuginis</name>
    <dbReference type="NCBI Taxonomy" id="2722803"/>
    <lineage>
        <taxon>Bacteria</taxon>
        <taxon>Bacillati</taxon>
        <taxon>Actinomycetota</taxon>
        <taxon>Actinomycetes</taxon>
        <taxon>Micrococcales</taxon>
        <taxon>Microbacteriaceae</taxon>
        <taxon>Microbacterium</taxon>
    </lineage>
</organism>
<proteinExistence type="inferred from homology"/>
<dbReference type="NCBIfam" id="TIGR03964">
    <property type="entry name" value="mycofact_creat"/>
    <property type="match status" value="1"/>
</dbReference>